<dbReference type="EMBL" id="JACRTA010000002">
    <property type="protein sequence ID" value="MBC8568611.1"/>
    <property type="molecule type" value="Genomic_DNA"/>
</dbReference>
<evidence type="ECO:0000313" key="1">
    <source>
        <dbReference type="EMBL" id="MBC8568611.1"/>
    </source>
</evidence>
<reference evidence="1" key="1">
    <citation type="submission" date="2020-08" db="EMBL/GenBank/DDBJ databases">
        <title>Genome public.</title>
        <authorList>
            <person name="Liu C."/>
            <person name="Sun Q."/>
        </authorList>
    </citation>
    <scope>NUCLEOTIDE SEQUENCE</scope>
    <source>
        <strain evidence="1">NSJ-24</strain>
    </source>
</reference>
<dbReference type="RefSeq" id="WP_177267994.1">
    <property type="nucleotide sequence ID" value="NZ_JACRTA010000002.1"/>
</dbReference>
<gene>
    <name evidence="1" type="ORF">H8692_07570</name>
</gene>
<protein>
    <submittedName>
        <fullName evidence="1">Uncharacterized protein</fullName>
    </submittedName>
</protein>
<evidence type="ECO:0000313" key="2">
    <source>
        <dbReference type="Proteomes" id="UP000610862"/>
    </source>
</evidence>
<proteinExistence type="predicted"/>
<sequence length="54" mass="5803">MKSLSKGNGGNRAAKVGNRAVSVSYVSIVWYETRNIAGSSDMDQALLPVIFTLE</sequence>
<accession>A0A926EAK2</accession>
<keyword evidence="2" id="KW-1185">Reference proteome</keyword>
<organism evidence="1 2">
    <name type="scientific">Lentihominibacter hominis</name>
    <dbReference type="NCBI Taxonomy" id="2763645"/>
    <lineage>
        <taxon>Bacteria</taxon>
        <taxon>Bacillati</taxon>
        <taxon>Bacillota</taxon>
        <taxon>Clostridia</taxon>
        <taxon>Peptostreptococcales</taxon>
        <taxon>Anaerovoracaceae</taxon>
        <taxon>Lentihominibacter</taxon>
    </lineage>
</organism>
<name>A0A926EAK2_9FIRM</name>
<dbReference type="Proteomes" id="UP000610862">
    <property type="component" value="Unassembled WGS sequence"/>
</dbReference>
<comment type="caution">
    <text evidence="1">The sequence shown here is derived from an EMBL/GenBank/DDBJ whole genome shotgun (WGS) entry which is preliminary data.</text>
</comment>
<dbReference type="AlphaFoldDB" id="A0A926EAK2"/>